<dbReference type="PANTHER" id="PTHR40633:SF5">
    <property type="entry name" value="ANCHORED PROTEIN, PUTATIVE (AFU_ORTHOLOGUE AFUA_8G04370)-RELATED"/>
    <property type="match status" value="1"/>
</dbReference>
<evidence type="ECO:0000256" key="3">
    <source>
        <dbReference type="SAM" id="SignalP"/>
    </source>
</evidence>
<protein>
    <recommendedName>
        <fullName evidence="4">Yeast cell wall synthesis Kre9/Knh1-like N-terminal domain-containing protein</fullName>
    </recommendedName>
</protein>
<feature type="signal peptide" evidence="3">
    <location>
        <begin position="1"/>
        <end position="18"/>
    </location>
</feature>
<dbReference type="PANTHER" id="PTHR40633">
    <property type="entry name" value="MATRIX PROTEIN, PUTATIVE (AFU_ORTHOLOGUE AFUA_8G05410)-RELATED"/>
    <property type="match status" value="1"/>
</dbReference>
<evidence type="ECO:0000256" key="1">
    <source>
        <dbReference type="ARBA" id="ARBA00022729"/>
    </source>
</evidence>
<accession>A0A6G1LJU6</accession>
<dbReference type="InterPro" id="IPR018466">
    <property type="entry name" value="Kre9/Knh1-like_N"/>
</dbReference>
<keyword evidence="6" id="KW-1185">Reference proteome</keyword>
<sequence length="227" mass="22464">MHFTRSLLALLSATLAFAADNAFIIPTSGLSATAGQPLALSWTPTTQGTVSLILRSGASSDLASGTTVASSIANSGNYTWNVPIDIERGSDYTIEIVDDSEPSNTNYTPYFVLESSVTTAVSTSEVTLGAPSSTISTSTASQTSNESTNEAAATTTSSGPHTSSATSSASLSSSGSSTMATTTSGSTTRASTASASVATQTGSSGADKLSVAAAGLFGVGALAAFVL</sequence>
<evidence type="ECO:0000313" key="5">
    <source>
        <dbReference type="EMBL" id="KAF2773233.1"/>
    </source>
</evidence>
<name>A0A6G1LJU6_9PEZI</name>
<reference evidence="5" key="1">
    <citation type="journal article" date="2020" name="Stud. Mycol.">
        <title>101 Dothideomycetes genomes: a test case for predicting lifestyles and emergence of pathogens.</title>
        <authorList>
            <person name="Haridas S."/>
            <person name="Albert R."/>
            <person name="Binder M."/>
            <person name="Bloem J."/>
            <person name="Labutti K."/>
            <person name="Salamov A."/>
            <person name="Andreopoulos B."/>
            <person name="Baker S."/>
            <person name="Barry K."/>
            <person name="Bills G."/>
            <person name="Bluhm B."/>
            <person name="Cannon C."/>
            <person name="Castanera R."/>
            <person name="Culley D."/>
            <person name="Daum C."/>
            <person name="Ezra D."/>
            <person name="Gonzalez J."/>
            <person name="Henrissat B."/>
            <person name="Kuo A."/>
            <person name="Liang C."/>
            <person name="Lipzen A."/>
            <person name="Lutzoni F."/>
            <person name="Magnuson J."/>
            <person name="Mondo S."/>
            <person name="Nolan M."/>
            <person name="Ohm R."/>
            <person name="Pangilinan J."/>
            <person name="Park H.-J."/>
            <person name="Ramirez L."/>
            <person name="Alfaro M."/>
            <person name="Sun H."/>
            <person name="Tritt A."/>
            <person name="Yoshinaga Y."/>
            <person name="Zwiers L.-H."/>
            <person name="Turgeon B."/>
            <person name="Goodwin S."/>
            <person name="Spatafora J."/>
            <person name="Crous P."/>
            <person name="Grigoriev I."/>
        </authorList>
    </citation>
    <scope>NUCLEOTIDE SEQUENCE</scope>
    <source>
        <strain evidence="5">CBS 116005</strain>
    </source>
</reference>
<evidence type="ECO:0000313" key="6">
    <source>
        <dbReference type="Proteomes" id="UP000799436"/>
    </source>
</evidence>
<dbReference type="Pfam" id="PF10342">
    <property type="entry name" value="Kre9_KNH"/>
    <property type="match status" value="1"/>
</dbReference>
<organism evidence="5 6">
    <name type="scientific">Teratosphaeria nubilosa</name>
    <dbReference type="NCBI Taxonomy" id="161662"/>
    <lineage>
        <taxon>Eukaryota</taxon>
        <taxon>Fungi</taxon>
        <taxon>Dikarya</taxon>
        <taxon>Ascomycota</taxon>
        <taxon>Pezizomycotina</taxon>
        <taxon>Dothideomycetes</taxon>
        <taxon>Dothideomycetidae</taxon>
        <taxon>Mycosphaerellales</taxon>
        <taxon>Teratosphaeriaceae</taxon>
        <taxon>Teratosphaeria</taxon>
    </lineage>
</organism>
<dbReference type="Proteomes" id="UP000799436">
    <property type="component" value="Unassembled WGS sequence"/>
</dbReference>
<gene>
    <name evidence="5" type="ORF">EJ03DRAFT_323739</name>
</gene>
<dbReference type="EMBL" id="ML995811">
    <property type="protein sequence ID" value="KAF2773233.1"/>
    <property type="molecule type" value="Genomic_DNA"/>
</dbReference>
<evidence type="ECO:0000256" key="2">
    <source>
        <dbReference type="SAM" id="MobiDB-lite"/>
    </source>
</evidence>
<keyword evidence="1 3" id="KW-0732">Signal</keyword>
<feature type="chain" id="PRO_5026311467" description="Yeast cell wall synthesis Kre9/Knh1-like N-terminal domain-containing protein" evidence="3">
    <location>
        <begin position="19"/>
        <end position="227"/>
    </location>
</feature>
<feature type="domain" description="Yeast cell wall synthesis Kre9/Knh1-like N-terminal" evidence="4">
    <location>
        <begin position="26"/>
        <end position="111"/>
    </location>
</feature>
<feature type="region of interest" description="Disordered" evidence="2">
    <location>
        <begin position="126"/>
        <end position="193"/>
    </location>
</feature>
<proteinExistence type="predicted"/>
<evidence type="ECO:0000259" key="4">
    <source>
        <dbReference type="Pfam" id="PF10342"/>
    </source>
</evidence>
<dbReference type="InterPro" id="IPR052982">
    <property type="entry name" value="SRP1/TIP1-like"/>
</dbReference>
<dbReference type="AlphaFoldDB" id="A0A6G1LJU6"/>
<dbReference type="OrthoDB" id="2260257at2759"/>